<feature type="domain" description="PAZ" evidence="1">
    <location>
        <begin position="1"/>
        <end position="84"/>
    </location>
</feature>
<dbReference type="InterPro" id="IPR036085">
    <property type="entry name" value="PAZ_dom_sf"/>
</dbReference>
<sequence length="204" mass="23523">MKALREVKVALPNRENRSYKITGVSMEPLSKLTFTLEDKSRTSVVQYYHKRYNIVLRDVAMPALQSGSDSNPVYLPMELCSVVAGQRYTKKLNERQVTALLTATCQRPGERQRSIAKMVKHYGYNKDELIQREFGMNIREDMALVNARVLPPPSLEYHDTGCEKSENPRTGQWNMINKHFHPQPLIPHQSAHPAQIKRVLRDIH</sequence>
<name>A0A540MYX3_MALBA</name>
<organism evidence="2 3">
    <name type="scientific">Malus baccata</name>
    <name type="common">Siberian crab apple</name>
    <name type="synonym">Pyrus baccata</name>
    <dbReference type="NCBI Taxonomy" id="106549"/>
    <lineage>
        <taxon>Eukaryota</taxon>
        <taxon>Viridiplantae</taxon>
        <taxon>Streptophyta</taxon>
        <taxon>Embryophyta</taxon>
        <taxon>Tracheophyta</taxon>
        <taxon>Spermatophyta</taxon>
        <taxon>Magnoliopsida</taxon>
        <taxon>eudicotyledons</taxon>
        <taxon>Gunneridae</taxon>
        <taxon>Pentapetalae</taxon>
        <taxon>rosids</taxon>
        <taxon>fabids</taxon>
        <taxon>Rosales</taxon>
        <taxon>Rosaceae</taxon>
        <taxon>Amygdaloideae</taxon>
        <taxon>Maleae</taxon>
        <taxon>Malus</taxon>
    </lineage>
</organism>
<evidence type="ECO:0000259" key="1">
    <source>
        <dbReference type="PROSITE" id="PS50821"/>
    </source>
</evidence>
<dbReference type="PROSITE" id="PS50821">
    <property type="entry name" value="PAZ"/>
    <property type="match status" value="1"/>
</dbReference>
<dbReference type="CDD" id="cd02846">
    <property type="entry name" value="PAZ_argonaute_like"/>
    <property type="match status" value="1"/>
</dbReference>
<keyword evidence="3" id="KW-1185">Reference proteome</keyword>
<dbReference type="PANTHER" id="PTHR22891">
    <property type="entry name" value="EUKARYOTIC TRANSLATION INITIATION FACTOR 2C"/>
    <property type="match status" value="1"/>
</dbReference>
<dbReference type="InterPro" id="IPR003100">
    <property type="entry name" value="PAZ_dom"/>
</dbReference>
<accession>A0A540MYX3</accession>
<protein>
    <recommendedName>
        <fullName evidence="1">PAZ domain-containing protein</fullName>
    </recommendedName>
</protein>
<dbReference type="SMART" id="SM00949">
    <property type="entry name" value="PAZ"/>
    <property type="match status" value="1"/>
</dbReference>
<gene>
    <name evidence="2" type="ORF">C1H46_010353</name>
</gene>
<proteinExistence type="predicted"/>
<dbReference type="STRING" id="106549.A0A540MYX3"/>
<dbReference type="Gene3D" id="2.170.260.10">
    <property type="entry name" value="paz domain"/>
    <property type="match status" value="1"/>
</dbReference>
<dbReference type="Pfam" id="PF16488">
    <property type="entry name" value="ArgoL2"/>
    <property type="match status" value="1"/>
</dbReference>
<dbReference type="EMBL" id="VIEB01000147">
    <property type="protein sequence ID" value="TQE03982.1"/>
    <property type="molecule type" value="Genomic_DNA"/>
</dbReference>
<dbReference type="Pfam" id="PF02170">
    <property type="entry name" value="PAZ"/>
    <property type="match status" value="1"/>
</dbReference>
<evidence type="ECO:0000313" key="3">
    <source>
        <dbReference type="Proteomes" id="UP000315295"/>
    </source>
</evidence>
<evidence type="ECO:0000313" key="2">
    <source>
        <dbReference type="EMBL" id="TQE03982.1"/>
    </source>
</evidence>
<dbReference type="GO" id="GO:0003723">
    <property type="term" value="F:RNA binding"/>
    <property type="evidence" value="ECO:0007669"/>
    <property type="project" value="InterPro"/>
</dbReference>
<dbReference type="AlphaFoldDB" id="A0A540MYX3"/>
<dbReference type="InterPro" id="IPR032472">
    <property type="entry name" value="ArgoL2"/>
</dbReference>
<comment type="caution">
    <text evidence="2">The sequence shown here is derived from an EMBL/GenBank/DDBJ whole genome shotgun (WGS) entry which is preliminary data.</text>
</comment>
<dbReference type="SUPFAM" id="SSF101690">
    <property type="entry name" value="PAZ domain"/>
    <property type="match status" value="1"/>
</dbReference>
<dbReference type="Proteomes" id="UP000315295">
    <property type="component" value="Unassembled WGS sequence"/>
</dbReference>
<reference evidence="2 3" key="1">
    <citation type="journal article" date="2019" name="G3 (Bethesda)">
        <title>Sequencing of a Wild Apple (Malus baccata) Genome Unravels the Differences Between Cultivated and Wild Apple Species Regarding Disease Resistance and Cold Tolerance.</title>
        <authorList>
            <person name="Chen X."/>
        </authorList>
    </citation>
    <scope>NUCLEOTIDE SEQUENCE [LARGE SCALE GENOMIC DNA]</scope>
    <source>
        <strain evidence="3">cv. Shandingzi</strain>
        <tissue evidence="2">Leaves</tissue>
    </source>
</reference>